<feature type="domain" description="Mechanosensitive ion channel MscS C-terminal" evidence="9">
    <location>
        <begin position="253"/>
        <end position="339"/>
    </location>
</feature>
<dbReference type="Gene3D" id="1.10.287.1260">
    <property type="match status" value="1"/>
</dbReference>
<reference evidence="11 12" key="1">
    <citation type="submission" date="2019-08" db="EMBL/GenBank/DDBJ databases">
        <title>Genome sequencing of Paenibacillus faecis DSM 23593(T).</title>
        <authorList>
            <person name="Kook J.-K."/>
            <person name="Park S.-N."/>
            <person name="Lim Y.K."/>
        </authorList>
    </citation>
    <scope>NUCLEOTIDE SEQUENCE [LARGE SCALE GENOMIC DNA]</scope>
    <source>
        <strain evidence="11 12">DSM 23593</strain>
    </source>
</reference>
<dbReference type="Pfam" id="PF00924">
    <property type="entry name" value="MS_channel_2nd"/>
    <property type="match status" value="1"/>
</dbReference>
<keyword evidence="6 7" id="KW-0472">Membrane</keyword>
<dbReference type="SUPFAM" id="SSF82689">
    <property type="entry name" value="Mechanosensitive channel protein MscS (YggB), C-terminal domain"/>
    <property type="match status" value="1"/>
</dbReference>
<keyword evidence="5 7" id="KW-1133">Transmembrane helix</keyword>
<feature type="domain" description="Mechanosensitive ion channel transmembrane helices 2/3" evidence="10">
    <location>
        <begin position="138"/>
        <end position="179"/>
    </location>
</feature>
<dbReference type="InterPro" id="IPR023408">
    <property type="entry name" value="MscS_beta-dom_sf"/>
</dbReference>
<evidence type="ECO:0000256" key="3">
    <source>
        <dbReference type="ARBA" id="ARBA00022475"/>
    </source>
</evidence>
<sequence>MEWLFSGPSEGVKWRDILISFGILAGTLFLAKPLSRALFYLVERRFHPEESHIDWSKSFRKPVQFILLITGTYIAAYYLMHGHPALMYWINRSFRSLGIIAAGWGLYRVSASSSVLLEGMSRKIGLDESSMLIPFLSKVVRFVVILLIIIAVGTEWGFNINGLAAGLGLGSLAVALAAKETLGNILGGIVIIAEKPFSRGDWIMTPTVEGIVEDITFRSSRIRTFADSLVTVPNATLADQPITNWSRMGKRRVTFTLNAALESDRTGLENAVKRLEDMLRSDPDIDPQMIMVRFTEFRESSLGIFFYYFTKSTVWAEHLAVRQRINLAILRILEEEGVRLAYPTQRIFTAEEEKQAVFTYGES</sequence>
<dbReference type="GO" id="GO:0005886">
    <property type="term" value="C:plasma membrane"/>
    <property type="evidence" value="ECO:0007669"/>
    <property type="project" value="UniProtKB-SubCell"/>
</dbReference>
<evidence type="ECO:0000256" key="5">
    <source>
        <dbReference type="ARBA" id="ARBA00022989"/>
    </source>
</evidence>
<proteinExistence type="inferred from homology"/>
<organism evidence="11 12">
    <name type="scientific">Paenibacillus faecis</name>
    <dbReference type="NCBI Taxonomy" id="862114"/>
    <lineage>
        <taxon>Bacteria</taxon>
        <taxon>Bacillati</taxon>
        <taxon>Bacillota</taxon>
        <taxon>Bacilli</taxon>
        <taxon>Bacillales</taxon>
        <taxon>Paenibacillaceae</taxon>
        <taxon>Paenibacillus</taxon>
    </lineage>
</organism>
<keyword evidence="4 7" id="KW-0812">Transmembrane</keyword>
<evidence type="ECO:0000259" key="9">
    <source>
        <dbReference type="Pfam" id="PF21082"/>
    </source>
</evidence>
<dbReference type="Pfam" id="PF21082">
    <property type="entry name" value="MS_channel_3rd"/>
    <property type="match status" value="1"/>
</dbReference>
<evidence type="ECO:0000313" key="11">
    <source>
        <dbReference type="EMBL" id="TYA13676.1"/>
    </source>
</evidence>
<evidence type="ECO:0000256" key="6">
    <source>
        <dbReference type="ARBA" id="ARBA00023136"/>
    </source>
</evidence>
<gene>
    <name evidence="11" type="ORF">FRY98_08300</name>
</gene>
<dbReference type="InterPro" id="IPR006685">
    <property type="entry name" value="MscS_channel_2nd"/>
</dbReference>
<feature type="transmembrane region" description="Helical" evidence="7">
    <location>
        <begin position="63"/>
        <end position="80"/>
    </location>
</feature>
<keyword evidence="3" id="KW-1003">Cell membrane</keyword>
<feature type="transmembrane region" description="Helical" evidence="7">
    <location>
        <begin position="17"/>
        <end position="42"/>
    </location>
</feature>
<dbReference type="InterPro" id="IPR049278">
    <property type="entry name" value="MS_channel_C"/>
</dbReference>
<dbReference type="InterPro" id="IPR011066">
    <property type="entry name" value="MscS_channel_C_sf"/>
</dbReference>
<dbReference type="PANTHER" id="PTHR43634">
    <property type="entry name" value="OW CONDUCTANCE MECHANOSENSITIVE CHANNEL"/>
    <property type="match status" value="1"/>
</dbReference>
<dbReference type="SUPFAM" id="SSF82861">
    <property type="entry name" value="Mechanosensitive channel protein MscS (YggB), transmembrane region"/>
    <property type="match status" value="1"/>
</dbReference>
<dbReference type="InterPro" id="IPR010920">
    <property type="entry name" value="LSM_dom_sf"/>
</dbReference>
<comment type="subcellular location">
    <subcellularLocation>
        <location evidence="1">Cell membrane</location>
        <topology evidence="1">Multi-pass membrane protein</topology>
    </subcellularLocation>
</comment>
<dbReference type="AlphaFoldDB" id="A0A5D0CUK1"/>
<dbReference type="Gene3D" id="2.30.30.60">
    <property type="match status" value="1"/>
</dbReference>
<dbReference type="InterPro" id="IPR045042">
    <property type="entry name" value="YnaI-like"/>
</dbReference>
<dbReference type="SUPFAM" id="SSF50182">
    <property type="entry name" value="Sm-like ribonucleoproteins"/>
    <property type="match status" value="1"/>
</dbReference>
<evidence type="ECO:0000256" key="4">
    <source>
        <dbReference type="ARBA" id="ARBA00022692"/>
    </source>
</evidence>
<evidence type="ECO:0000256" key="2">
    <source>
        <dbReference type="ARBA" id="ARBA00008017"/>
    </source>
</evidence>
<dbReference type="InterPro" id="IPR011014">
    <property type="entry name" value="MscS_channel_TM-2"/>
</dbReference>
<dbReference type="Pfam" id="PF21088">
    <property type="entry name" value="MS_channel_1st"/>
    <property type="match status" value="1"/>
</dbReference>
<evidence type="ECO:0000313" key="12">
    <source>
        <dbReference type="Proteomes" id="UP000325218"/>
    </source>
</evidence>
<evidence type="ECO:0000256" key="1">
    <source>
        <dbReference type="ARBA" id="ARBA00004651"/>
    </source>
</evidence>
<comment type="caution">
    <text evidence="11">The sequence shown here is derived from an EMBL/GenBank/DDBJ whole genome shotgun (WGS) entry which is preliminary data.</text>
</comment>
<protein>
    <submittedName>
        <fullName evidence="11">Mechanosensitive ion channel family protein</fullName>
    </submittedName>
</protein>
<feature type="transmembrane region" description="Helical" evidence="7">
    <location>
        <begin position="92"/>
        <end position="110"/>
    </location>
</feature>
<dbReference type="InterPro" id="IPR049142">
    <property type="entry name" value="MS_channel_1st"/>
</dbReference>
<dbReference type="OrthoDB" id="9809206at2"/>
<dbReference type="GO" id="GO:0055085">
    <property type="term" value="P:transmembrane transport"/>
    <property type="evidence" value="ECO:0007669"/>
    <property type="project" value="InterPro"/>
</dbReference>
<feature type="transmembrane region" description="Helical" evidence="7">
    <location>
        <begin position="158"/>
        <end position="178"/>
    </location>
</feature>
<dbReference type="Gene3D" id="3.30.70.100">
    <property type="match status" value="1"/>
</dbReference>
<evidence type="ECO:0000259" key="8">
    <source>
        <dbReference type="Pfam" id="PF00924"/>
    </source>
</evidence>
<keyword evidence="12" id="KW-1185">Reference proteome</keyword>
<dbReference type="EMBL" id="VSDO01000002">
    <property type="protein sequence ID" value="TYA13676.1"/>
    <property type="molecule type" value="Genomic_DNA"/>
</dbReference>
<evidence type="ECO:0000259" key="10">
    <source>
        <dbReference type="Pfam" id="PF21088"/>
    </source>
</evidence>
<name>A0A5D0CUK1_9BACL</name>
<feature type="domain" description="Mechanosensitive ion channel MscS" evidence="8">
    <location>
        <begin position="181"/>
        <end position="247"/>
    </location>
</feature>
<dbReference type="PANTHER" id="PTHR43634:SF2">
    <property type="entry name" value="LOW CONDUCTANCE MECHANOSENSITIVE CHANNEL YNAI"/>
    <property type="match status" value="1"/>
</dbReference>
<dbReference type="Proteomes" id="UP000325218">
    <property type="component" value="Unassembled WGS sequence"/>
</dbReference>
<comment type="similarity">
    <text evidence="2">Belongs to the MscS (TC 1.A.23) family.</text>
</comment>
<accession>A0A5D0CUK1</accession>
<feature type="transmembrane region" description="Helical" evidence="7">
    <location>
        <begin position="131"/>
        <end position="152"/>
    </location>
</feature>
<dbReference type="RefSeq" id="WP_148452592.1">
    <property type="nucleotide sequence ID" value="NZ_VSDO01000002.1"/>
</dbReference>
<evidence type="ECO:0000256" key="7">
    <source>
        <dbReference type="SAM" id="Phobius"/>
    </source>
</evidence>